<comment type="caution">
    <text evidence="2">The sequence shown here is derived from an EMBL/GenBank/DDBJ whole genome shotgun (WGS) entry which is preliminary data.</text>
</comment>
<accession>A0A0G0JFI3</accession>
<dbReference type="Gene3D" id="1.10.1200.10">
    <property type="entry name" value="ACP-like"/>
    <property type="match status" value="1"/>
</dbReference>
<gene>
    <name evidence="2" type="ORF">US86_C0005G0044</name>
</gene>
<dbReference type="Pfam" id="PF00550">
    <property type="entry name" value="PP-binding"/>
    <property type="match status" value="1"/>
</dbReference>
<dbReference type="InterPro" id="IPR036736">
    <property type="entry name" value="ACP-like_sf"/>
</dbReference>
<dbReference type="EMBL" id="LBUP01000005">
    <property type="protein sequence ID" value="KKQ66433.1"/>
    <property type="molecule type" value="Genomic_DNA"/>
</dbReference>
<dbReference type="InterPro" id="IPR009081">
    <property type="entry name" value="PP-bd_ACP"/>
</dbReference>
<name>A0A0G0JFI3_9BACT</name>
<sequence>MIDQQNIIIEAIAKHMGVAPQDIDPEANLFEDLGIGPIEMSDLVGFLSNRFDITINPVDIEGLETVGDLIALVEDSLLE</sequence>
<protein>
    <submittedName>
        <fullName evidence="2">Acyl carrier protein</fullName>
    </submittedName>
</protein>
<dbReference type="PROSITE" id="PS50075">
    <property type="entry name" value="CARRIER"/>
    <property type="match status" value="1"/>
</dbReference>
<evidence type="ECO:0000259" key="1">
    <source>
        <dbReference type="PROSITE" id="PS50075"/>
    </source>
</evidence>
<feature type="domain" description="Carrier" evidence="1">
    <location>
        <begin position="2"/>
        <end position="77"/>
    </location>
</feature>
<evidence type="ECO:0000313" key="2">
    <source>
        <dbReference type="EMBL" id="KKQ66433.1"/>
    </source>
</evidence>
<dbReference type="AlphaFoldDB" id="A0A0G0JFI3"/>
<proteinExistence type="predicted"/>
<reference evidence="2 3" key="1">
    <citation type="journal article" date="2015" name="Nature">
        <title>rRNA introns, odd ribosomes, and small enigmatic genomes across a large radiation of phyla.</title>
        <authorList>
            <person name="Brown C.T."/>
            <person name="Hug L.A."/>
            <person name="Thomas B.C."/>
            <person name="Sharon I."/>
            <person name="Castelle C.J."/>
            <person name="Singh A."/>
            <person name="Wilkins M.J."/>
            <person name="Williams K.H."/>
            <person name="Banfield J.F."/>
        </authorList>
    </citation>
    <scope>NUCLEOTIDE SEQUENCE [LARGE SCALE GENOMIC DNA]</scope>
</reference>
<organism evidence="2 3">
    <name type="scientific">Candidatus Daviesbacteria bacterium GW2011_GWA2_38_24</name>
    <dbReference type="NCBI Taxonomy" id="1618422"/>
    <lineage>
        <taxon>Bacteria</taxon>
        <taxon>Candidatus Daviesiibacteriota</taxon>
    </lineage>
</organism>
<dbReference type="SUPFAM" id="SSF47336">
    <property type="entry name" value="ACP-like"/>
    <property type="match status" value="1"/>
</dbReference>
<evidence type="ECO:0000313" key="3">
    <source>
        <dbReference type="Proteomes" id="UP000034235"/>
    </source>
</evidence>
<dbReference type="Proteomes" id="UP000034235">
    <property type="component" value="Unassembled WGS sequence"/>
</dbReference>